<dbReference type="Pfam" id="PF08662">
    <property type="entry name" value="eIF2A"/>
    <property type="match status" value="1"/>
</dbReference>
<comment type="caution">
    <text evidence="10">The sequence shown here is derived from an EMBL/GenBank/DDBJ whole genome shotgun (WGS) entry which is preliminary data.</text>
</comment>
<comment type="subcellular location">
    <subcellularLocation>
        <location evidence="1 6">Cytoplasm</location>
    </subcellularLocation>
</comment>
<dbReference type="SUPFAM" id="SSF82171">
    <property type="entry name" value="DPP6 N-terminal domain-like"/>
    <property type="match status" value="1"/>
</dbReference>
<dbReference type="AlphaFoldDB" id="A0A6A3KZ19"/>
<keyword evidence="7" id="KW-0175">Coiled coil</keyword>
<keyword evidence="4 6" id="KW-0694">RNA-binding</keyword>
<accession>A0A6A3KZ19</accession>
<evidence type="ECO:0000313" key="11">
    <source>
        <dbReference type="Proteomes" id="UP000429607"/>
    </source>
</evidence>
<dbReference type="HAMAP" id="MF_03001">
    <property type="entry name" value="eIF3b"/>
    <property type="match status" value="1"/>
</dbReference>
<evidence type="ECO:0000256" key="5">
    <source>
        <dbReference type="ARBA" id="ARBA00022917"/>
    </source>
</evidence>
<proteinExistence type="inferred from homology"/>
<sequence>MAPQTFEQKLAHLKREAEHYADYLSDEEVEDEVTSKAHEEADFCNDYSMAVVVGGLPAVDETKHAKLLNVVKKIFGQVGTVVDIHMPFGAGGKTTGFAFVEYAQEAHANDAVRTINNFALDKRHTMLVNKYEDIERFQKTPAQFTAPKVDKFVEPKNLQTWLADPARRDMFVLRHGSETELFWSDKGELELDYAGDREKTNGKQWCSQYVLWSTQGTYLATFHPQGIALWGGDKYEKVGRFAHKNVKLAVFSPNEKYLITVSETDVESAIIIWDVKTSKMLRAFPAGKPSAVKGEVVQGLMTPFKWSADDKYVARRGKDVISVYELPSMKLLEKKSLRAENVHDFFWSPTDPILAYWASEGNNVPARVSLVELPSRREVRQKNLFNVSDCKLHWHPNGTFLCVKVTRHSKSKKTMYTNFELFRVHEQLVPVDMLEVKENIVAFAWEPKGTRFATVHGEGQQRLNVSFYDMDGGSKSVKEVTLLYTLKDKACSHLYWSPLGNNIVLAGLGEINGQLEFWDASEQQSITVQEHFKCTHVEWDPSGRVVATAVCQPLDNSYYKLTMDNGYTLWTFQGKQLLEEKKDAFYQFLWRPRPRTLLSDEEYNNVVKNLKKFEKRFDQMDRLKERERLAAEKAERNRKEQEFQELLEKRLATAAARRAEYVALLDGYDSEDESEYIVQSHTYDDVLEEKEEVMRKHCNNLFLTCTEARTTWVSAASSAPSARSPPRPSSSSRSPPLRVRPPRPQYNTTLPLLPVRFTHHLRLLPLYIVNYAVIILDWDDTLLPNTHLSKLGFSSEDEAFELPAECTHVLEELAREVENFLNACLKLGTCCIVTNGLAGWVERSCQRFLPNVAPLLEQMTIVSARSNFESVYPDRPIEWKIAAYRDLLAKRGFLQEPPMETHAVYVQQQERAPQVIALGDSQVDRCAIQYVARRTPNTQLKSIKLLDNPSMTQLQKQLNLLGVFLMQLSGHDETLDLELSNEMLQ</sequence>
<dbReference type="Pfam" id="PF00076">
    <property type="entry name" value="RRM_1"/>
    <property type="match status" value="1"/>
</dbReference>
<evidence type="ECO:0000256" key="7">
    <source>
        <dbReference type="SAM" id="Coils"/>
    </source>
</evidence>
<dbReference type="InterPro" id="IPR013979">
    <property type="entry name" value="TIF_beta_prop-like"/>
</dbReference>
<dbReference type="InterPro" id="IPR012677">
    <property type="entry name" value="Nucleotide-bd_a/b_plait_sf"/>
</dbReference>
<dbReference type="PANTHER" id="PTHR14068:SF0">
    <property type="entry name" value="EUKARYOTIC TRANSLATION INITIATION FACTOR 3 SUBUNIT B"/>
    <property type="match status" value="1"/>
</dbReference>
<keyword evidence="5 6" id="KW-0648">Protein biosynthesis</keyword>
<comment type="subunit">
    <text evidence="6">Component of the eukaryotic translation initiation factor 3 (eIF-3) complex.</text>
</comment>
<dbReference type="Gene3D" id="2.130.10.10">
    <property type="entry name" value="YVTN repeat-like/Quinoprotein amine dehydrogenase"/>
    <property type="match status" value="2"/>
</dbReference>
<dbReference type="GO" id="GO:0031369">
    <property type="term" value="F:translation initiation factor binding"/>
    <property type="evidence" value="ECO:0007669"/>
    <property type="project" value="InterPro"/>
</dbReference>
<comment type="function">
    <text evidence="6">RNA-binding component of the eukaryotic translation initiation factor 3 (eIF-3) complex, which is involved in protein synthesis of a specialized repertoire of mRNAs and, together with other initiation factors, stimulates binding of mRNA and methionyl-tRNAi to the 40S ribosome. The eIF-3 complex specifically targets and initiates translation of a subset of mRNAs involved in cell proliferation.</text>
</comment>
<evidence type="ECO:0000256" key="3">
    <source>
        <dbReference type="ARBA" id="ARBA00022540"/>
    </source>
</evidence>
<protein>
    <recommendedName>
        <fullName evidence="6">Eukaryotic translation initiation factor 3 subunit B</fullName>
        <shortName evidence="6">eIF3b</shortName>
    </recommendedName>
    <alternativeName>
        <fullName evidence="6">Eukaryotic translation initiation factor 3 subunit 9</fullName>
    </alternativeName>
</protein>
<dbReference type="CDD" id="cd12278">
    <property type="entry name" value="RRM_eIF3B"/>
    <property type="match status" value="1"/>
</dbReference>
<feature type="coiled-coil region" evidence="7">
    <location>
        <begin position="617"/>
        <end position="649"/>
    </location>
</feature>
<dbReference type="InterPro" id="IPR011400">
    <property type="entry name" value="EIF3B"/>
</dbReference>
<reference evidence="10 11" key="1">
    <citation type="submission" date="2018-09" db="EMBL/GenBank/DDBJ databases">
        <title>Genomic investigation of the strawberry pathogen Phytophthora fragariae indicates pathogenicity is determined by transcriptional variation in three key races.</title>
        <authorList>
            <person name="Adams T.M."/>
            <person name="Armitage A.D."/>
            <person name="Sobczyk M.K."/>
            <person name="Bates H.J."/>
            <person name="Dunwell J.M."/>
            <person name="Nellist C.F."/>
            <person name="Harrison R.J."/>
        </authorList>
    </citation>
    <scope>NUCLEOTIDE SEQUENCE [LARGE SCALE GENOMIC DNA]</scope>
    <source>
        <strain evidence="10 11">SCRP249</strain>
    </source>
</reference>
<evidence type="ECO:0000256" key="8">
    <source>
        <dbReference type="SAM" id="MobiDB-lite"/>
    </source>
</evidence>
<dbReference type="GO" id="GO:0033290">
    <property type="term" value="C:eukaryotic 48S preinitiation complex"/>
    <property type="evidence" value="ECO:0007669"/>
    <property type="project" value="UniProtKB-UniRule"/>
</dbReference>
<dbReference type="SMART" id="SM00360">
    <property type="entry name" value="RRM"/>
    <property type="match status" value="1"/>
</dbReference>
<dbReference type="SUPFAM" id="SSF54928">
    <property type="entry name" value="RNA-binding domain, RBD"/>
    <property type="match status" value="1"/>
</dbReference>
<keyword evidence="3 6" id="KW-0396">Initiation factor</keyword>
<keyword evidence="2 6" id="KW-0963">Cytoplasm</keyword>
<dbReference type="Proteomes" id="UP000429607">
    <property type="component" value="Unassembled WGS sequence"/>
</dbReference>
<dbReference type="EMBL" id="QXFV01001248">
    <property type="protein sequence ID" value="KAE9010775.1"/>
    <property type="molecule type" value="Genomic_DNA"/>
</dbReference>
<evidence type="ECO:0000256" key="1">
    <source>
        <dbReference type="ARBA" id="ARBA00004496"/>
    </source>
</evidence>
<evidence type="ECO:0000256" key="6">
    <source>
        <dbReference type="HAMAP-Rule" id="MF_03001"/>
    </source>
</evidence>
<dbReference type="PROSITE" id="PS50102">
    <property type="entry name" value="RRM"/>
    <property type="match status" value="1"/>
</dbReference>
<dbReference type="FunFam" id="3.30.70.330:FF:000235">
    <property type="entry name" value="Eukaryotic translation initiation factor 3 subunit B"/>
    <property type="match status" value="1"/>
</dbReference>
<dbReference type="GO" id="GO:0001732">
    <property type="term" value="P:formation of cytoplasmic translation initiation complex"/>
    <property type="evidence" value="ECO:0007669"/>
    <property type="project" value="UniProtKB-UniRule"/>
</dbReference>
<evidence type="ECO:0000313" key="10">
    <source>
        <dbReference type="EMBL" id="KAE9010775.1"/>
    </source>
</evidence>
<dbReference type="GO" id="GO:0016282">
    <property type="term" value="C:eukaryotic 43S preinitiation complex"/>
    <property type="evidence" value="ECO:0007669"/>
    <property type="project" value="UniProtKB-UniRule"/>
</dbReference>
<name>A0A6A3KZ19_9STRA</name>
<gene>
    <name evidence="10" type="ORF">PR001_g16077</name>
</gene>
<comment type="similarity">
    <text evidence="6">Belongs to the eIF-3 subunit B family.</text>
</comment>
<dbReference type="InterPro" id="IPR034363">
    <property type="entry name" value="eIF3B_RRM"/>
</dbReference>
<dbReference type="GO" id="GO:0003723">
    <property type="term" value="F:RNA binding"/>
    <property type="evidence" value="ECO:0007669"/>
    <property type="project" value="UniProtKB-UniRule"/>
</dbReference>
<evidence type="ECO:0000256" key="2">
    <source>
        <dbReference type="ARBA" id="ARBA00022490"/>
    </source>
</evidence>
<evidence type="ECO:0000259" key="9">
    <source>
        <dbReference type="PROSITE" id="PS50102"/>
    </source>
</evidence>
<dbReference type="Gene3D" id="3.30.70.330">
    <property type="match status" value="1"/>
</dbReference>
<dbReference type="InterPro" id="IPR015943">
    <property type="entry name" value="WD40/YVTN_repeat-like_dom_sf"/>
</dbReference>
<feature type="region of interest" description="Disordered" evidence="8">
    <location>
        <begin position="716"/>
        <end position="745"/>
    </location>
</feature>
<dbReference type="PANTHER" id="PTHR14068">
    <property type="entry name" value="EUKARYOTIC TRANSLATION INITIATION FACTOR 3 EIF3 -RELATED"/>
    <property type="match status" value="1"/>
</dbReference>
<feature type="domain" description="RRM" evidence="9">
    <location>
        <begin position="49"/>
        <end position="133"/>
    </location>
</feature>
<organism evidence="10 11">
    <name type="scientific">Phytophthora rubi</name>
    <dbReference type="NCBI Taxonomy" id="129364"/>
    <lineage>
        <taxon>Eukaryota</taxon>
        <taxon>Sar</taxon>
        <taxon>Stramenopiles</taxon>
        <taxon>Oomycota</taxon>
        <taxon>Peronosporomycetes</taxon>
        <taxon>Peronosporales</taxon>
        <taxon>Peronosporaceae</taxon>
        <taxon>Phytophthora</taxon>
    </lineage>
</organism>
<dbReference type="GO" id="GO:0005852">
    <property type="term" value="C:eukaryotic translation initiation factor 3 complex"/>
    <property type="evidence" value="ECO:0007669"/>
    <property type="project" value="UniProtKB-UniRule"/>
</dbReference>
<evidence type="ECO:0000256" key="4">
    <source>
        <dbReference type="ARBA" id="ARBA00022884"/>
    </source>
</evidence>
<dbReference type="InterPro" id="IPR000504">
    <property type="entry name" value="RRM_dom"/>
</dbReference>
<dbReference type="InterPro" id="IPR035979">
    <property type="entry name" value="RBD_domain_sf"/>
</dbReference>
<dbReference type="GO" id="GO:0003743">
    <property type="term" value="F:translation initiation factor activity"/>
    <property type="evidence" value="ECO:0007669"/>
    <property type="project" value="UniProtKB-UniRule"/>
</dbReference>